<gene>
    <name evidence="1" type="ORF">F5983_37560</name>
</gene>
<sequence length="186" mass="19571">MSAAPRMEAIVSPWEAVIGPGFVQALNEGLTKNATLRGRPVRGVGGEAPAPRPVSYVSRFTDPLAVAVMMAYEAAVDSALTPAERKDPRLRTALLLRGSQVLLEAVGPTPVPLRRTGLPGAPELPPEREALVLTLLMESAVLTVLGGKAPKGPRARSTELVRALGSSARRTLNQAITPAPADRLHP</sequence>
<keyword evidence="2" id="KW-1185">Reference proteome</keyword>
<evidence type="ECO:0000313" key="2">
    <source>
        <dbReference type="Proteomes" id="UP000326907"/>
    </source>
</evidence>
<dbReference type="Proteomes" id="UP000326907">
    <property type="component" value="Unassembled WGS sequence"/>
</dbReference>
<evidence type="ECO:0000313" key="1">
    <source>
        <dbReference type="EMBL" id="KAB2587516.1"/>
    </source>
</evidence>
<proteinExistence type="predicted"/>
<comment type="caution">
    <text evidence="1">The sequence shown here is derived from an EMBL/GenBank/DDBJ whole genome shotgun (WGS) entry which is preliminary data.</text>
</comment>
<name>A0A5N5EAY4_9ACTN</name>
<protein>
    <submittedName>
        <fullName evidence="1">Uncharacterized protein</fullName>
    </submittedName>
</protein>
<dbReference type="RefSeq" id="WP_128852244.1">
    <property type="nucleotide sequence ID" value="NZ_JBMVCA010000040.1"/>
</dbReference>
<dbReference type="AlphaFoldDB" id="A0A5N5EAY4"/>
<dbReference type="EMBL" id="VYUA01000099">
    <property type="protein sequence ID" value="KAB2587516.1"/>
    <property type="molecule type" value="Genomic_DNA"/>
</dbReference>
<organism evidence="1 2">
    <name type="scientific">Streptomyces arboris</name>
    <dbReference type="NCBI Taxonomy" id="2600619"/>
    <lineage>
        <taxon>Bacteria</taxon>
        <taxon>Bacillati</taxon>
        <taxon>Actinomycetota</taxon>
        <taxon>Actinomycetes</taxon>
        <taxon>Kitasatosporales</taxon>
        <taxon>Streptomycetaceae</taxon>
        <taxon>Streptomyces</taxon>
    </lineage>
</organism>
<accession>A0A5N5EAY4</accession>
<reference evidence="1 2" key="1">
    <citation type="submission" date="2019-09" db="EMBL/GenBank/DDBJ databases">
        <authorList>
            <person name="Liu P."/>
        </authorList>
    </citation>
    <scope>NUCLEOTIDE SEQUENCE [LARGE SCALE GENOMIC DNA]</scope>
    <source>
        <strain evidence="1 2">TRM68085</strain>
    </source>
</reference>